<dbReference type="Gene3D" id="1.20.1070.10">
    <property type="entry name" value="Rhodopsin 7-helix transmembrane proteins"/>
    <property type="match status" value="1"/>
</dbReference>
<dbReference type="AlphaFoldDB" id="A0A9P0F0Y5"/>
<name>A0A9P0F0Y5_BEMTA</name>
<evidence type="ECO:0000313" key="1">
    <source>
        <dbReference type="EMBL" id="CAH0385097.1"/>
    </source>
</evidence>
<reference evidence="1" key="1">
    <citation type="submission" date="2021-12" db="EMBL/GenBank/DDBJ databases">
        <authorList>
            <person name="King R."/>
        </authorList>
    </citation>
    <scope>NUCLEOTIDE SEQUENCE</scope>
</reference>
<evidence type="ECO:0000313" key="2">
    <source>
        <dbReference type="Proteomes" id="UP001152759"/>
    </source>
</evidence>
<gene>
    <name evidence="1" type="ORF">BEMITA_LOCUS4355</name>
</gene>
<proteinExistence type="predicted"/>
<organism evidence="1 2">
    <name type="scientific">Bemisia tabaci</name>
    <name type="common">Sweetpotato whitefly</name>
    <name type="synonym">Aleurodes tabaci</name>
    <dbReference type="NCBI Taxonomy" id="7038"/>
    <lineage>
        <taxon>Eukaryota</taxon>
        <taxon>Metazoa</taxon>
        <taxon>Ecdysozoa</taxon>
        <taxon>Arthropoda</taxon>
        <taxon>Hexapoda</taxon>
        <taxon>Insecta</taxon>
        <taxon>Pterygota</taxon>
        <taxon>Neoptera</taxon>
        <taxon>Paraneoptera</taxon>
        <taxon>Hemiptera</taxon>
        <taxon>Sternorrhyncha</taxon>
        <taxon>Aleyrodoidea</taxon>
        <taxon>Aleyrodidae</taxon>
        <taxon>Aleyrodinae</taxon>
        <taxon>Bemisia</taxon>
    </lineage>
</organism>
<accession>A0A9P0F0Y5</accession>
<protein>
    <submittedName>
        <fullName evidence="1">Uncharacterized protein</fullName>
    </submittedName>
</protein>
<keyword evidence="2" id="KW-1185">Reference proteome</keyword>
<dbReference type="Proteomes" id="UP001152759">
    <property type="component" value="Chromosome 2"/>
</dbReference>
<sequence>MFSALTVIVQEESVEEEEAGEDGDEDVAGASDGLVDQLFEVGHERGAIVEHGVVDEAQQRLQQEVEQVLHSAPGPLTPDPRAGPVTPFNGNTWGLPPLFCDFYIAMDVACSTSSIFNLVAISIDSPLSEILGSTYILSAGVTIYPRVDPAWTTVMHFRGRHFTALFRARNAH</sequence>
<dbReference type="EMBL" id="OU963863">
    <property type="protein sequence ID" value="CAH0385097.1"/>
    <property type="molecule type" value="Genomic_DNA"/>
</dbReference>